<proteinExistence type="predicted"/>
<evidence type="ECO:0000259" key="3">
    <source>
        <dbReference type="PROSITE" id="PS50893"/>
    </source>
</evidence>
<dbReference type="Gene3D" id="3.40.50.300">
    <property type="entry name" value="P-loop containing nucleotide triphosphate hydrolases"/>
    <property type="match status" value="1"/>
</dbReference>
<dbReference type="GO" id="GO:0005524">
    <property type="term" value="F:ATP binding"/>
    <property type="evidence" value="ECO:0007669"/>
    <property type="project" value="UniProtKB-KW"/>
</dbReference>
<dbReference type="CDD" id="cd03230">
    <property type="entry name" value="ABC_DR_subfamily_A"/>
    <property type="match status" value="1"/>
</dbReference>
<dbReference type="SUPFAM" id="SSF52540">
    <property type="entry name" value="P-loop containing nucleoside triphosphate hydrolases"/>
    <property type="match status" value="1"/>
</dbReference>
<dbReference type="GO" id="GO:0016887">
    <property type="term" value="F:ATP hydrolysis activity"/>
    <property type="evidence" value="ECO:0007669"/>
    <property type="project" value="InterPro"/>
</dbReference>
<dbReference type="InterPro" id="IPR003593">
    <property type="entry name" value="AAA+_ATPase"/>
</dbReference>
<evidence type="ECO:0000256" key="2">
    <source>
        <dbReference type="ARBA" id="ARBA00022840"/>
    </source>
</evidence>
<sequence>MKPARRCRGEVLAAEGLVKRFRRGPVIGPISLRVPAGSVFALVGPNGAGKTTTLRMILGIYKPDEGRVRICGVDPYRARGAYGLAAYVPEETAVYPRLTGYEHLWFYAALYTGLPREAEEIVERASRLSELGEHLNRPVESYSKGMKRRLVLALALALETPLLVLDEPTSGLDVYAAVRIRQLIRRATSEGRAVLVTSHNMLEVERLADRVAFMARGMVVDEGEPRELVERYGARDLEEAFVKATLGR</sequence>
<dbReference type="PANTHER" id="PTHR43613">
    <property type="entry name" value="ABC TRANSPORTER, ATP-BINDING PROTEIN"/>
    <property type="match status" value="1"/>
</dbReference>
<reference evidence="4 5" key="1">
    <citation type="submission" date="2015-11" db="EMBL/GenBank/DDBJ databases">
        <title>Genome sequence of Pyrodictium occultum PL-19, a marine hyperthermophilic archaeon isolated from Volcano, Italy.</title>
        <authorList>
            <person name="Utturkar S."/>
            <person name="Huber H."/>
            <person name="Leptihn S."/>
            <person name="Brown S."/>
            <person name="Stetter K.O."/>
            <person name="Podar M."/>
        </authorList>
    </citation>
    <scope>NUCLEOTIDE SEQUENCE [LARGE SCALE GENOMIC DNA]</scope>
    <source>
        <strain evidence="4 5">PL-19</strain>
    </source>
</reference>
<dbReference type="OrthoDB" id="87732at2157"/>
<dbReference type="InterPro" id="IPR017871">
    <property type="entry name" value="ABC_transporter-like_CS"/>
</dbReference>
<dbReference type="InterPro" id="IPR003439">
    <property type="entry name" value="ABC_transporter-like_ATP-bd"/>
</dbReference>
<dbReference type="InterPro" id="IPR027417">
    <property type="entry name" value="P-loop_NTPase"/>
</dbReference>
<feature type="domain" description="ABC transporter" evidence="3">
    <location>
        <begin position="12"/>
        <end position="241"/>
    </location>
</feature>
<keyword evidence="2" id="KW-0067">ATP-binding</keyword>
<keyword evidence="1" id="KW-0547">Nucleotide-binding</keyword>
<evidence type="ECO:0000313" key="4">
    <source>
        <dbReference type="EMBL" id="KSW11991.1"/>
    </source>
</evidence>
<name>A0A0V8RVB0_PYROC</name>
<dbReference type="Pfam" id="PF00005">
    <property type="entry name" value="ABC_tran"/>
    <property type="match status" value="1"/>
</dbReference>
<dbReference type="EMBL" id="LNTB01000001">
    <property type="protein sequence ID" value="KSW11991.1"/>
    <property type="molecule type" value="Genomic_DNA"/>
</dbReference>
<gene>
    <name evidence="4" type="ORF">CF15_04170</name>
</gene>
<protein>
    <recommendedName>
        <fullName evidence="3">ABC transporter domain-containing protein</fullName>
    </recommendedName>
</protein>
<comment type="caution">
    <text evidence="4">The sequence shown here is derived from an EMBL/GenBank/DDBJ whole genome shotgun (WGS) entry which is preliminary data.</text>
</comment>
<dbReference type="Proteomes" id="UP000053352">
    <property type="component" value="Unassembled WGS sequence"/>
</dbReference>
<accession>A0A0V8RVB0</accession>
<dbReference type="STRING" id="2309.CF15_04170"/>
<dbReference type="SMART" id="SM00382">
    <property type="entry name" value="AAA"/>
    <property type="match status" value="1"/>
</dbReference>
<evidence type="ECO:0000313" key="5">
    <source>
        <dbReference type="Proteomes" id="UP000053352"/>
    </source>
</evidence>
<keyword evidence="5" id="KW-1185">Reference proteome</keyword>
<dbReference type="PANTHER" id="PTHR43613:SF1">
    <property type="entry name" value="ABC TRANSPORTER, ATP-BINDING PROTEIN"/>
    <property type="match status" value="1"/>
</dbReference>
<dbReference type="PROSITE" id="PS50893">
    <property type="entry name" value="ABC_TRANSPORTER_2"/>
    <property type="match status" value="1"/>
</dbReference>
<evidence type="ECO:0000256" key="1">
    <source>
        <dbReference type="ARBA" id="ARBA00022741"/>
    </source>
</evidence>
<dbReference type="PROSITE" id="PS00211">
    <property type="entry name" value="ABC_TRANSPORTER_1"/>
    <property type="match status" value="1"/>
</dbReference>
<organism evidence="4 5">
    <name type="scientific">Pyrodictium occultum</name>
    <dbReference type="NCBI Taxonomy" id="2309"/>
    <lineage>
        <taxon>Archaea</taxon>
        <taxon>Thermoproteota</taxon>
        <taxon>Thermoprotei</taxon>
        <taxon>Desulfurococcales</taxon>
        <taxon>Pyrodictiaceae</taxon>
        <taxon>Pyrodictium</taxon>
    </lineage>
</organism>
<dbReference type="AlphaFoldDB" id="A0A0V8RVB0"/>
<dbReference type="RefSeq" id="WP_058370671.1">
    <property type="nucleotide sequence ID" value="NZ_LNTB01000001.1"/>
</dbReference>